<comment type="caution">
    <text evidence="2">The sequence shown here is derived from an EMBL/GenBank/DDBJ whole genome shotgun (WGS) entry which is preliminary data.</text>
</comment>
<dbReference type="InterPro" id="IPR006311">
    <property type="entry name" value="TAT_signal"/>
</dbReference>
<reference evidence="2 3" key="1">
    <citation type="submission" date="2024-01" db="EMBL/GenBank/DDBJ databases">
        <authorList>
            <person name="Deng Y."/>
            <person name="Su J."/>
        </authorList>
    </citation>
    <scope>NUCLEOTIDE SEQUENCE [LARGE SCALE GENOMIC DNA]</scope>
    <source>
        <strain evidence="2 3">CPCC 100088</strain>
    </source>
</reference>
<organism evidence="2 3">
    <name type="scientific">Thioclava kandeliae</name>
    <dbReference type="NCBI Taxonomy" id="3070818"/>
    <lineage>
        <taxon>Bacteria</taxon>
        <taxon>Pseudomonadati</taxon>
        <taxon>Pseudomonadota</taxon>
        <taxon>Alphaproteobacteria</taxon>
        <taxon>Rhodobacterales</taxon>
        <taxon>Paracoccaceae</taxon>
        <taxon>Thioclava</taxon>
    </lineage>
</organism>
<evidence type="ECO:0000313" key="3">
    <source>
        <dbReference type="Proteomes" id="UP001438953"/>
    </source>
</evidence>
<keyword evidence="3" id="KW-1185">Reference proteome</keyword>
<proteinExistence type="predicted"/>
<protein>
    <submittedName>
        <fullName evidence="2">LPS assembly lipoprotein LptE</fullName>
    </submittedName>
</protein>
<keyword evidence="2" id="KW-0449">Lipoprotein</keyword>
<sequence>MWSSNRRTFLLGALAAPALAACGFTPAYGPKGGGAKLLSGVEVDAPQTTDDFAYVRRISERLNPATSPRYRLSYTITTDVMDQAISRDDVTNRYSLNGTATYRLYDTASNAVLLTGRVASFTSWSATGTIVATQTAERDAHKRLMTILADQTVTRLLAQAGSLPE</sequence>
<dbReference type="Proteomes" id="UP001438953">
    <property type="component" value="Unassembled WGS sequence"/>
</dbReference>
<dbReference type="Pfam" id="PF04390">
    <property type="entry name" value="LptE"/>
    <property type="match status" value="1"/>
</dbReference>
<name>A0ABV1SKR6_9RHOB</name>
<dbReference type="RefSeq" id="WP_339113818.1">
    <property type="nucleotide sequence ID" value="NZ_JAYWLC010000015.1"/>
</dbReference>
<dbReference type="PROSITE" id="PS51318">
    <property type="entry name" value="TAT"/>
    <property type="match status" value="1"/>
</dbReference>
<dbReference type="PROSITE" id="PS51257">
    <property type="entry name" value="PROKAR_LIPOPROTEIN"/>
    <property type="match status" value="1"/>
</dbReference>
<dbReference type="Gene3D" id="3.30.160.150">
    <property type="entry name" value="Lipoprotein like domain"/>
    <property type="match status" value="1"/>
</dbReference>
<reference evidence="2 3" key="2">
    <citation type="submission" date="2024-06" db="EMBL/GenBank/DDBJ databases">
        <title>Thioclava kandeliae sp. nov. from a rhizosphere soil sample of Kandelia candel in a mangrove.</title>
        <authorList>
            <person name="Mu T."/>
        </authorList>
    </citation>
    <scope>NUCLEOTIDE SEQUENCE [LARGE SCALE GENOMIC DNA]</scope>
    <source>
        <strain evidence="2 3">CPCC 100088</strain>
    </source>
</reference>
<dbReference type="InterPro" id="IPR007485">
    <property type="entry name" value="LPS_assembly_LptE"/>
</dbReference>
<feature type="signal peptide" evidence="1">
    <location>
        <begin position="1"/>
        <end position="20"/>
    </location>
</feature>
<evidence type="ECO:0000256" key="1">
    <source>
        <dbReference type="SAM" id="SignalP"/>
    </source>
</evidence>
<accession>A0ABV1SKR6</accession>
<feature type="chain" id="PRO_5046514184" evidence="1">
    <location>
        <begin position="21"/>
        <end position="165"/>
    </location>
</feature>
<dbReference type="EMBL" id="JAYWLC010000015">
    <property type="protein sequence ID" value="MER5173146.1"/>
    <property type="molecule type" value="Genomic_DNA"/>
</dbReference>
<keyword evidence="1" id="KW-0732">Signal</keyword>
<gene>
    <name evidence="2" type="primary">lptE</name>
    <name evidence="2" type="ORF">VSX56_15360</name>
</gene>
<evidence type="ECO:0000313" key="2">
    <source>
        <dbReference type="EMBL" id="MER5173146.1"/>
    </source>
</evidence>